<name>J3NAK3_ORYBR</name>
<feature type="region of interest" description="Disordered" evidence="1">
    <location>
        <begin position="1"/>
        <end position="29"/>
    </location>
</feature>
<dbReference type="AlphaFoldDB" id="J3NAK3"/>
<sequence>MGQRRPAALATTAGAGGGGTPARSNRGAAVREYQWRAAETNAGDQNLSSSKIESGCNDSGRGRQCGFRKTKGQITAISFAVGGGRRDEPEREMDRGWMAVWLDDMDDEDVGCYSDRSKSLLCWQQRRWKGSRLDIDLLLNTAAR</sequence>
<accession>J3NAK3</accession>
<organism evidence="2">
    <name type="scientific">Oryza brachyantha</name>
    <name type="common">malo sina</name>
    <dbReference type="NCBI Taxonomy" id="4533"/>
    <lineage>
        <taxon>Eukaryota</taxon>
        <taxon>Viridiplantae</taxon>
        <taxon>Streptophyta</taxon>
        <taxon>Embryophyta</taxon>
        <taxon>Tracheophyta</taxon>
        <taxon>Spermatophyta</taxon>
        <taxon>Magnoliopsida</taxon>
        <taxon>Liliopsida</taxon>
        <taxon>Poales</taxon>
        <taxon>Poaceae</taxon>
        <taxon>BOP clade</taxon>
        <taxon>Oryzoideae</taxon>
        <taxon>Oryzeae</taxon>
        <taxon>Oryzinae</taxon>
        <taxon>Oryza</taxon>
    </lineage>
</organism>
<keyword evidence="3" id="KW-1185">Reference proteome</keyword>
<evidence type="ECO:0000313" key="2">
    <source>
        <dbReference type="EnsemblPlants" id="OB12G10110.1"/>
    </source>
</evidence>
<proteinExistence type="predicted"/>
<reference evidence="2" key="1">
    <citation type="journal article" date="2013" name="Nat. Commun.">
        <title>Whole-genome sequencing of Oryza brachyantha reveals mechanisms underlying Oryza genome evolution.</title>
        <authorList>
            <person name="Chen J."/>
            <person name="Huang Q."/>
            <person name="Gao D."/>
            <person name="Wang J."/>
            <person name="Lang Y."/>
            <person name="Liu T."/>
            <person name="Li B."/>
            <person name="Bai Z."/>
            <person name="Luis Goicoechea J."/>
            <person name="Liang C."/>
            <person name="Chen C."/>
            <person name="Zhang W."/>
            <person name="Sun S."/>
            <person name="Liao Y."/>
            <person name="Zhang X."/>
            <person name="Yang L."/>
            <person name="Song C."/>
            <person name="Wang M."/>
            <person name="Shi J."/>
            <person name="Liu G."/>
            <person name="Liu J."/>
            <person name="Zhou H."/>
            <person name="Zhou W."/>
            <person name="Yu Q."/>
            <person name="An N."/>
            <person name="Chen Y."/>
            <person name="Cai Q."/>
            <person name="Wang B."/>
            <person name="Liu B."/>
            <person name="Min J."/>
            <person name="Huang Y."/>
            <person name="Wu H."/>
            <person name="Li Z."/>
            <person name="Zhang Y."/>
            <person name="Yin Y."/>
            <person name="Song W."/>
            <person name="Jiang J."/>
            <person name="Jackson S.A."/>
            <person name="Wing R.A."/>
            <person name="Wang J."/>
            <person name="Chen M."/>
        </authorList>
    </citation>
    <scope>NUCLEOTIDE SEQUENCE [LARGE SCALE GENOMIC DNA]</scope>
    <source>
        <strain evidence="2">cv. IRGC 101232</strain>
    </source>
</reference>
<evidence type="ECO:0000256" key="1">
    <source>
        <dbReference type="SAM" id="MobiDB-lite"/>
    </source>
</evidence>
<protein>
    <submittedName>
        <fullName evidence="2">Uncharacterized protein</fullName>
    </submittedName>
</protein>
<dbReference type="HOGENOM" id="CLU_1799429_0_0_1"/>
<evidence type="ECO:0000313" key="3">
    <source>
        <dbReference type="Proteomes" id="UP000006038"/>
    </source>
</evidence>
<dbReference type="Gramene" id="OB12G10110.1">
    <property type="protein sequence ID" value="OB12G10110.1"/>
    <property type="gene ID" value="OB12G10110"/>
</dbReference>
<dbReference type="EnsemblPlants" id="OB12G10110.1">
    <property type="protein sequence ID" value="OB12G10110.1"/>
    <property type="gene ID" value="OB12G10110"/>
</dbReference>
<dbReference type="Proteomes" id="UP000006038">
    <property type="component" value="Chromosome 12"/>
</dbReference>
<reference evidence="2" key="2">
    <citation type="submission" date="2013-04" db="UniProtKB">
        <authorList>
            <consortium name="EnsemblPlants"/>
        </authorList>
    </citation>
    <scope>IDENTIFICATION</scope>
</reference>